<feature type="domain" description="Glycosyl transferase family 1" evidence="2">
    <location>
        <begin position="1059"/>
        <end position="1211"/>
    </location>
</feature>
<gene>
    <name evidence="3" type="ORF">CS053_03525</name>
</gene>
<evidence type="ECO:0000259" key="2">
    <source>
        <dbReference type="Pfam" id="PF00534"/>
    </source>
</evidence>
<evidence type="ECO:0000313" key="4">
    <source>
        <dbReference type="Proteomes" id="UP000321807"/>
    </source>
</evidence>
<dbReference type="SUPFAM" id="SSF53756">
    <property type="entry name" value="UDP-Glycosyltransferase/glycogen phosphorylase"/>
    <property type="match status" value="3"/>
</dbReference>
<dbReference type="PANTHER" id="PTHR46401:SF2">
    <property type="entry name" value="GLYCOSYLTRANSFERASE WBBK-RELATED"/>
    <property type="match status" value="1"/>
</dbReference>
<dbReference type="CDD" id="cd03809">
    <property type="entry name" value="GT4_MtfB-like"/>
    <property type="match status" value="2"/>
</dbReference>
<dbReference type="Pfam" id="PF13692">
    <property type="entry name" value="Glyco_trans_1_4"/>
    <property type="match status" value="1"/>
</dbReference>
<name>A0A5B9DY82_9GAMM</name>
<dbReference type="KEGG" id="rgl:CS053_03525"/>
<organism evidence="3 4">
    <name type="scientific">Rhodanobacter glycinis</name>
    <dbReference type="NCBI Taxonomy" id="582702"/>
    <lineage>
        <taxon>Bacteria</taxon>
        <taxon>Pseudomonadati</taxon>
        <taxon>Pseudomonadota</taxon>
        <taxon>Gammaproteobacteria</taxon>
        <taxon>Lysobacterales</taxon>
        <taxon>Rhodanobacteraceae</taxon>
        <taxon>Rhodanobacter</taxon>
    </lineage>
</organism>
<feature type="domain" description="Glycosyl transferase family 1" evidence="2">
    <location>
        <begin position="225"/>
        <end position="376"/>
    </location>
</feature>
<dbReference type="EMBL" id="CP042807">
    <property type="protein sequence ID" value="QEE23685.1"/>
    <property type="molecule type" value="Genomic_DNA"/>
</dbReference>
<reference evidence="3 4" key="1">
    <citation type="submission" date="2019-08" db="EMBL/GenBank/DDBJ databases">
        <title>Complete genome sequence of Rhodanobacter glycinis strain T01E-68 isolated from tomato root.</title>
        <authorList>
            <person name="Weon H.-Y."/>
            <person name="Lee S.A."/>
        </authorList>
    </citation>
    <scope>NUCLEOTIDE SEQUENCE [LARGE SCALE GENOMIC DNA]</scope>
    <source>
        <strain evidence="3 4">T01E-68</strain>
    </source>
</reference>
<dbReference type="InterPro" id="IPR001296">
    <property type="entry name" value="Glyco_trans_1"/>
</dbReference>
<protein>
    <submittedName>
        <fullName evidence="3">Glycosyltransferase</fullName>
    </submittedName>
</protein>
<sequence>MRIVLDLQGAQSNSRYRGIGRYSLSMAKAFAAEAGEHELWLMLNGRYDDASFDLINQFEGLIPRERIVVDELPQGIAGCQHGNDRRVGMAEAGQSALLASLRADCIWHSSLFEGWGDDSAVTLGTGRDDARHAATLYDLIPLLHPGRHLRDADYRQWYYRRLALLKRCGLLLALSESSRREAIDALQIPEDRIAVVSGAADPLFHPVSIDAACRTRWQQTWGLAGDFLLYVGGYDAHKNVDALIGAYADLPAELHRRYPLVLAGRCDELARNHLLGLGRRHHLPGSALIFTGALADTDLAALYSGCTLFVAPSLHEGLGLPLLEAMACGAAVIGSDAASLPEVIGCKDALFDPRSRSSMTAKLRDVLTLPGLLDHLRGHAAVQARKFTWEDSARRARVAIEQHYRAMTGVAVTRRARPRLAYVSPLPPVRSGIADYSARLLRELDTHYEIDVVVDQPEVLDPWVQANFPLRTVNWLRQVTGLERVLYHFGNSPFHAHMFGLLEQRPGVVMLHDSWLGAVRNWMAQQSSEPDVFPRLLHASHGYPALLHDQQHGRASTLDAWPVSRDVIEHALGLVVHSDYAVKQARRYFGEGIARKFAVVPFPKNVVQGKRRLARRLLGFAPDDFMVCSFGMIAPTKLNHRLLAAWLQSPLFANPRCHLVFVGEHHGGDYGRQMDATIRSSGARGRIHITDFVGSESYADYLAAADVAVQLRTASRGETSAAIFDVLAHGLPLVANAHGSAAELPPDVALMLPDRFEDAELADALRQLHGDVVRREMLGAGAQRWIREHHHPAKVALCYRDAIECFVGDTREAEQARMMDRMRRMGMATHSEGDCGDGDGPCLPVNRARVGLPRLFVDVSATSRSDLHTGIERVVRGTLSELLRLDQAVRRVEPVRLESGCYRQAADYGLKVLGLPVLNLADTVVQPGMGDILLGLDWVADALPQETALLKAWQVRGARLFFVVYDLLPVRMPHHFPEGIADMHARWLACIGQHADGLLCISRSVADDVRRWFDEHPPHRGRELAIGYFHPGNDPASTRPSTGLPDNAEVLLSRWHAAPTFLMVGTIEPRKGHAMALDAFERLWEQGVDVALVIVGREGWMCDTLAARLRSHAQLGWRLFWLDQASDEYLERIYDVARALVAASEGEGFGLPLVEAARRGLPVIARDIPVFREVSSGFAIFFDGTDVDSLVEAIRRAARTERASTKAASNAGPSWEATTHTLWSMLDDDRHPHWLTPWVRTGCGEFVTGNTSPAQEL</sequence>
<dbReference type="Gene3D" id="3.40.50.2000">
    <property type="entry name" value="Glycogen Phosphorylase B"/>
    <property type="match status" value="4"/>
</dbReference>
<accession>A0A5B9DY82</accession>
<dbReference type="AlphaFoldDB" id="A0A5B9DY82"/>
<dbReference type="PANTHER" id="PTHR46401">
    <property type="entry name" value="GLYCOSYLTRANSFERASE WBBK-RELATED"/>
    <property type="match status" value="1"/>
</dbReference>
<dbReference type="GO" id="GO:0009103">
    <property type="term" value="P:lipopolysaccharide biosynthetic process"/>
    <property type="evidence" value="ECO:0007669"/>
    <property type="project" value="TreeGrafter"/>
</dbReference>
<dbReference type="RefSeq" id="WP_147626386.1">
    <property type="nucleotide sequence ID" value="NZ_CP042807.1"/>
</dbReference>
<proteinExistence type="predicted"/>
<evidence type="ECO:0000313" key="3">
    <source>
        <dbReference type="EMBL" id="QEE23685.1"/>
    </source>
</evidence>
<evidence type="ECO:0000256" key="1">
    <source>
        <dbReference type="ARBA" id="ARBA00022679"/>
    </source>
</evidence>
<dbReference type="Pfam" id="PF00534">
    <property type="entry name" value="Glycos_transf_1"/>
    <property type="match status" value="2"/>
</dbReference>
<dbReference type="GO" id="GO:0016757">
    <property type="term" value="F:glycosyltransferase activity"/>
    <property type="evidence" value="ECO:0007669"/>
    <property type="project" value="InterPro"/>
</dbReference>
<keyword evidence="1 3" id="KW-0808">Transferase</keyword>
<dbReference type="CDD" id="cd03801">
    <property type="entry name" value="GT4_PimA-like"/>
    <property type="match status" value="1"/>
</dbReference>
<dbReference type="Proteomes" id="UP000321807">
    <property type="component" value="Chromosome"/>
</dbReference>